<dbReference type="AlphaFoldDB" id="A0A3E1B6I9"/>
<dbReference type="Pfam" id="PF07992">
    <property type="entry name" value="Pyr_redox_2"/>
    <property type="match status" value="1"/>
</dbReference>
<reference evidence="5 6" key="1">
    <citation type="submission" date="2017-03" db="EMBL/GenBank/DDBJ databases">
        <title>Genome analysis of Rhizobial strains effectives or ineffectives for nitrogen fixation isolated from bean seeds.</title>
        <authorList>
            <person name="Peralta H."/>
            <person name="Aguilar-Vera A."/>
            <person name="Mora Y."/>
            <person name="Vargas-Lagunas C."/>
            <person name="Girard L."/>
            <person name="Mora J."/>
        </authorList>
    </citation>
    <scope>NUCLEOTIDE SEQUENCE [LARGE SCALE GENOMIC DNA]</scope>
    <source>
        <strain evidence="5 6">CCGM5</strain>
    </source>
</reference>
<dbReference type="GO" id="GO:0016491">
    <property type="term" value="F:oxidoreductase activity"/>
    <property type="evidence" value="ECO:0007669"/>
    <property type="project" value="UniProtKB-KW"/>
</dbReference>
<dbReference type="Gene3D" id="3.50.50.60">
    <property type="entry name" value="FAD/NAD(P)-binding domain"/>
    <property type="match status" value="2"/>
</dbReference>
<evidence type="ECO:0000313" key="5">
    <source>
        <dbReference type="EMBL" id="RFB86312.1"/>
    </source>
</evidence>
<evidence type="ECO:0000256" key="2">
    <source>
        <dbReference type="ARBA" id="ARBA00022630"/>
    </source>
</evidence>
<comment type="caution">
    <text evidence="5">The sequence shown here is derived from an EMBL/GenBank/DDBJ whole genome shotgun (WGS) entry which is preliminary data.</text>
</comment>
<dbReference type="Proteomes" id="UP000256748">
    <property type="component" value="Unassembled WGS sequence"/>
</dbReference>
<protein>
    <recommendedName>
        <fullName evidence="1">Thioredoxin reductase</fullName>
    </recommendedName>
</protein>
<evidence type="ECO:0000259" key="4">
    <source>
        <dbReference type="Pfam" id="PF07992"/>
    </source>
</evidence>
<accession>A0A3E1B6I9</accession>
<dbReference type="SUPFAM" id="SSF51905">
    <property type="entry name" value="FAD/NAD(P)-binding domain"/>
    <property type="match status" value="1"/>
</dbReference>
<name>A0A3E1B6I9_RHILT</name>
<evidence type="ECO:0000256" key="3">
    <source>
        <dbReference type="ARBA" id="ARBA00023002"/>
    </source>
</evidence>
<sequence>MVIGAGPAGMAAAIYLARLNRSVVVIDSGHSRALLIPLSRNHPAFPEGIEGRELSRRMKMQLQNLGVEIVRAAVSLVEREGNSGFIAGLEEDRHMRAKNIILATGVEDRLPPISEATDFVRSGHIRLCPICDGYEIAGRSTVVIGATQRAASEALFLKSFTKKITIATLGERLDVKDATLARLIEHGVTIRGEKLVHCFRSVNGTVDLIMKASAALQGVVLYSALGIAPRSQLAEQLGAELEQDRRIKVDPHQTTQVPGLYAVGDVVTGLNQLGVAMAQGEIAAVAVHNHLRQLQEDHNPLVG</sequence>
<keyword evidence="3" id="KW-0560">Oxidoreductase</keyword>
<keyword evidence="2" id="KW-0285">Flavoprotein</keyword>
<evidence type="ECO:0000313" key="6">
    <source>
        <dbReference type="Proteomes" id="UP000256748"/>
    </source>
</evidence>
<proteinExistence type="predicted"/>
<feature type="domain" description="FAD/NAD(P)-binding" evidence="4">
    <location>
        <begin position="1"/>
        <end position="280"/>
    </location>
</feature>
<dbReference type="InterPro" id="IPR036188">
    <property type="entry name" value="FAD/NAD-bd_sf"/>
</dbReference>
<evidence type="ECO:0000256" key="1">
    <source>
        <dbReference type="ARBA" id="ARBA00018719"/>
    </source>
</evidence>
<dbReference type="InterPro" id="IPR050097">
    <property type="entry name" value="Ferredoxin-NADP_redctase_2"/>
</dbReference>
<gene>
    <name evidence="5" type="ORF">B5K10_25580</name>
</gene>
<dbReference type="InterPro" id="IPR023753">
    <property type="entry name" value="FAD/NAD-binding_dom"/>
</dbReference>
<dbReference type="PRINTS" id="PR00469">
    <property type="entry name" value="PNDRDTASEII"/>
</dbReference>
<dbReference type="EMBL" id="NAOO01000034">
    <property type="protein sequence ID" value="RFB86312.1"/>
    <property type="molecule type" value="Genomic_DNA"/>
</dbReference>
<dbReference type="PANTHER" id="PTHR48105">
    <property type="entry name" value="THIOREDOXIN REDUCTASE 1-RELATED-RELATED"/>
    <property type="match status" value="1"/>
</dbReference>
<organism evidence="5 6">
    <name type="scientific">Rhizobium leguminosarum bv. trifolii</name>
    <dbReference type="NCBI Taxonomy" id="386"/>
    <lineage>
        <taxon>Bacteria</taxon>
        <taxon>Pseudomonadati</taxon>
        <taxon>Pseudomonadota</taxon>
        <taxon>Alphaproteobacteria</taxon>
        <taxon>Hyphomicrobiales</taxon>
        <taxon>Rhizobiaceae</taxon>
        <taxon>Rhizobium/Agrobacterium group</taxon>
        <taxon>Rhizobium</taxon>
    </lineage>
</organism>